<dbReference type="Proteomes" id="UP000092321">
    <property type="component" value="Unassembled WGS sequence"/>
</dbReference>
<feature type="non-terminal residue" evidence="1">
    <location>
        <position position="127"/>
    </location>
</feature>
<reference evidence="2" key="1">
    <citation type="journal article" date="2016" name="Proc. Natl. Acad. Sci. U.S.A.">
        <title>Comparative genomics of biotechnologically important yeasts.</title>
        <authorList>
            <person name="Riley R."/>
            <person name="Haridas S."/>
            <person name="Wolfe K.H."/>
            <person name="Lopes M.R."/>
            <person name="Hittinger C.T."/>
            <person name="Goeker M."/>
            <person name="Salamov A.A."/>
            <person name="Wisecaver J.H."/>
            <person name="Long T.M."/>
            <person name="Calvey C.H."/>
            <person name="Aerts A.L."/>
            <person name="Barry K.W."/>
            <person name="Choi C."/>
            <person name="Clum A."/>
            <person name="Coughlan A.Y."/>
            <person name="Deshpande S."/>
            <person name="Douglass A.P."/>
            <person name="Hanson S.J."/>
            <person name="Klenk H.-P."/>
            <person name="LaButti K.M."/>
            <person name="Lapidus A."/>
            <person name="Lindquist E.A."/>
            <person name="Lipzen A.M."/>
            <person name="Meier-Kolthoff J.P."/>
            <person name="Ohm R.A."/>
            <person name="Otillar R.P."/>
            <person name="Pangilinan J.L."/>
            <person name="Peng Y."/>
            <person name="Rokas A."/>
            <person name="Rosa C.A."/>
            <person name="Scheuner C."/>
            <person name="Sibirny A.A."/>
            <person name="Slot J.C."/>
            <person name="Stielow J.B."/>
            <person name="Sun H."/>
            <person name="Kurtzman C.P."/>
            <person name="Blackwell M."/>
            <person name="Grigoriev I.V."/>
            <person name="Jeffries T.W."/>
        </authorList>
    </citation>
    <scope>NUCLEOTIDE SEQUENCE [LARGE SCALE GENOMIC DNA]</scope>
    <source>
        <strain evidence="2">NRRL Y-1626</strain>
    </source>
</reference>
<dbReference type="AlphaFoldDB" id="A0A1B7THN9"/>
<organism evidence="1 2">
    <name type="scientific">Hanseniaspora valbyensis NRRL Y-1626</name>
    <dbReference type="NCBI Taxonomy" id="766949"/>
    <lineage>
        <taxon>Eukaryota</taxon>
        <taxon>Fungi</taxon>
        <taxon>Dikarya</taxon>
        <taxon>Ascomycota</taxon>
        <taxon>Saccharomycotina</taxon>
        <taxon>Saccharomycetes</taxon>
        <taxon>Saccharomycodales</taxon>
        <taxon>Saccharomycodaceae</taxon>
        <taxon>Hanseniaspora</taxon>
    </lineage>
</organism>
<sequence>MAGTFQFSDDYGSPSDLLRHQWVLDQEREQDTDAEVASFVIVLNSFGLKEAINARKNSTVTEIAREELKYIGDHGGLKGVTGCEEYVVDGFEDEISTCQSCTFNSGMMPDIDLNLMLRLLTLCNKQD</sequence>
<evidence type="ECO:0000313" key="1">
    <source>
        <dbReference type="EMBL" id="OBA28272.1"/>
    </source>
</evidence>
<keyword evidence="2" id="KW-1185">Reference proteome</keyword>
<accession>A0A1B7THN9</accession>
<name>A0A1B7THN9_9ASCO</name>
<protein>
    <submittedName>
        <fullName evidence="1">Uncharacterized protein</fullName>
    </submittedName>
</protein>
<gene>
    <name evidence="1" type="ORF">HANVADRAFT_51593</name>
</gene>
<proteinExistence type="predicted"/>
<comment type="caution">
    <text evidence="1">The sequence shown here is derived from an EMBL/GenBank/DDBJ whole genome shotgun (WGS) entry which is preliminary data.</text>
</comment>
<dbReference type="EMBL" id="LXPE01000004">
    <property type="protein sequence ID" value="OBA28272.1"/>
    <property type="molecule type" value="Genomic_DNA"/>
</dbReference>
<evidence type="ECO:0000313" key="2">
    <source>
        <dbReference type="Proteomes" id="UP000092321"/>
    </source>
</evidence>